<evidence type="ECO:0000256" key="1">
    <source>
        <dbReference type="SAM" id="Phobius"/>
    </source>
</evidence>
<proteinExistence type="predicted"/>
<dbReference type="EMBL" id="HBUF01009458">
    <property type="protein sequence ID" value="CAG6607908.1"/>
    <property type="molecule type" value="Transcribed_RNA"/>
</dbReference>
<sequence length="102" mass="12020">MFALVSTSLSTMLFGLFAIVCYLDCLLWYLTMLFRMIAIISTMLYWMVCFVVECCSSISSHHYHIFCISQLILNLIFVHIFFESFLHLAECRRLLNLLFSRV</sequence>
<feature type="transmembrane region" description="Helical" evidence="1">
    <location>
        <begin position="28"/>
        <end position="51"/>
    </location>
</feature>
<name>A0A8D8LJY3_9HEMI</name>
<feature type="transmembrane region" description="Helical" evidence="1">
    <location>
        <begin position="63"/>
        <end position="82"/>
    </location>
</feature>
<keyword evidence="1" id="KW-0812">Transmembrane</keyword>
<accession>A0A8D8LJY3</accession>
<keyword evidence="1" id="KW-0472">Membrane</keyword>
<dbReference type="AlphaFoldDB" id="A0A8D8LJY3"/>
<reference evidence="2" key="1">
    <citation type="submission" date="2021-05" db="EMBL/GenBank/DDBJ databases">
        <authorList>
            <person name="Alioto T."/>
            <person name="Alioto T."/>
            <person name="Gomez Garrido J."/>
        </authorList>
    </citation>
    <scope>NUCLEOTIDE SEQUENCE</scope>
</reference>
<protein>
    <submittedName>
        <fullName evidence="2">Uncharacterized protein</fullName>
    </submittedName>
</protein>
<organism evidence="2">
    <name type="scientific">Cacopsylla melanoneura</name>
    <dbReference type="NCBI Taxonomy" id="428564"/>
    <lineage>
        <taxon>Eukaryota</taxon>
        <taxon>Metazoa</taxon>
        <taxon>Ecdysozoa</taxon>
        <taxon>Arthropoda</taxon>
        <taxon>Hexapoda</taxon>
        <taxon>Insecta</taxon>
        <taxon>Pterygota</taxon>
        <taxon>Neoptera</taxon>
        <taxon>Paraneoptera</taxon>
        <taxon>Hemiptera</taxon>
        <taxon>Sternorrhyncha</taxon>
        <taxon>Psylloidea</taxon>
        <taxon>Psyllidae</taxon>
        <taxon>Psyllinae</taxon>
        <taxon>Cacopsylla</taxon>
    </lineage>
</organism>
<keyword evidence="1" id="KW-1133">Transmembrane helix</keyword>
<evidence type="ECO:0000313" key="2">
    <source>
        <dbReference type="EMBL" id="CAG6607908.1"/>
    </source>
</evidence>